<dbReference type="EMBL" id="JRKN01000056">
    <property type="protein sequence ID" value="KGJ01840.1"/>
    <property type="molecule type" value="Genomic_DNA"/>
</dbReference>
<dbReference type="OrthoDB" id="7820287at2"/>
<dbReference type="eggNOG" id="COG1192">
    <property type="taxonomic scope" value="Bacteria"/>
</dbReference>
<dbReference type="Pfam" id="PF07015">
    <property type="entry name" value="VirC1"/>
    <property type="match status" value="1"/>
</dbReference>
<comment type="caution">
    <text evidence="1">The sequence shown here is derived from an EMBL/GenBank/DDBJ whole genome shotgun (WGS) entry which is preliminary data.</text>
</comment>
<dbReference type="PANTHER" id="PTHR13696:SF52">
    <property type="entry name" value="PARA FAMILY PROTEIN CT_582"/>
    <property type="match status" value="1"/>
</dbReference>
<protein>
    <recommendedName>
        <fullName evidence="3">Chromosome partitioning protein</fullName>
    </recommendedName>
</protein>
<dbReference type="InterPro" id="IPR027417">
    <property type="entry name" value="P-loop_NTPase"/>
</dbReference>
<gene>
    <name evidence="1" type="ORF">IT41_19120</name>
</gene>
<evidence type="ECO:0000313" key="2">
    <source>
        <dbReference type="Proteomes" id="UP000029846"/>
    </source>
</evidence>
<dbReference type="Gene3D" id="3.40.50.300">
    <property type="entry name" value="P-loop containing nucleotide triphosphate hydrolases"/>
    <property type="match status" value="1"/>
</dbReference>
<keyword evidence="2" id="KW-1185">Reference proteome</keyword>
<dbReference type="AlphaFoldDB" id="A0A099ETV5"/>
<dbReference type="InterPro" id="IPR009744">
    <property type="entry name" value="VirC1"/>
</dbReference>
<proteinExistence type="predicted"/>
<evidence type="ECO:0000313" key="1">
    <source>
        <dbReference type="EMBL" id="KGJ01840.1"/>
    </source>
</evidence>
<dbReference type="Proteomes" id="UP000029846">
    <property type="component" value="Unassembled WGS sequence"/>
</dbReference>
<dbReference type="STRING" id="376733.SAMN04487972_1515"/>
<sequence>MTLPVQALVLQYVHECIIYGRSMAIVLGMMTKKGGAGKSTLTKLLASAVVFSGHKCLVIDLDPNEDILTWWTSATEQGNHDDRLTVRATLSSEDLFDLVDEHDEKVDFILIDTKGEGADWADHLASVSDRLIVPCLNSRSDAERTRETLQWYSDLKTRVDDPASVPPLHVVLTRMPTSLLSYDGRGTPKGMTGNDMARYKSMVQEFRPLKSIVPERSQYRDMDERGLLGTLLDQARNGEWKDKGQALHYESALAHATDLMNCILTGEAMETVDGA</sequence>
<reference evidence="1 2" key="1">
    <citation type="submission" date="2014-09" db="EMBL/GenBank/DDBJ databases">
        <authorList>
            <person name="McGinnis J.M."/>
            <person name="Wolfgang W.J."/>
        </authorList>
    </citation>
    <scope>NUCLEOTIDE SEQUENCE [LARGE SCALE GENOMIC DNA]</scope>
    <source>
        <strain evidence="1 2">JCM 14014</strain>
    </source>
</reference>
<dbReference type="InterPro" id="IPR050678">
    <property type="entry name" value="DNA_Partitioning_ATPase"/>
</dbReference>
<dbReference type="PANTHER" id="PTHR13696">
    <property type="entry name" value="P-LOOP CONTAINING NUCLEOSIDE TRIPHOSPHATE HYDROLASE"/>
    <property type="match status" value="1"/>
</dbReference>
<organism evidence="1 2">
    <name type="scientific">Paracoccus halophilus</name>
    <dbReference type="NCBI Taxonomy" id="376733"/>
    <lineage>
        <taxon>Bacteria</taxon>
        <taxon>Pseudomonadati</taxon>
        <taxon>Pseudomonadota</taxon>
        <taxon>Alphaproteobacteria</taxon>
        <taxon>Rhodobacterales</taxon>
        <taxon>Paracoccaceae</taxon>
        <taxon>Paracoccus</taxon>
    </lineage>
</organism>
<dbReference type="CDD" id="cd02042">
    <property type="entry name" value="ParAB_family"/>
    <property type="match status" value="1"/>
</dbReference>
<dbReference type="SUPFAM" id="SSF52540">
    <property type="entry name" value="P-loop containing nucleoside triphosphate hydrolases"/>
    <property type="match status" value="1"/>
</dbReference>
<accession>A0A099ETV5</accession>
<evidence type="ECO:0008006" key="3">
    <source>
        <dbReference type="Google" id="ProtNLM"/>
    </source>
</evidence>
<reference evidence="1 2" key="2">
    <citation type="submission" date="2014-10" db="EMBL/GenBank/DDBJ databases">
        <title>Paracoccus sanguinis sp. nov., isolated from clinical specimens of New York State patients.</title>
        <authorList>
            <person name="Mingle L.A."/>
            <person name="Cole J.A."/>
            <person name="Lapierre P."/>
            <person name="Musser K.A."/>
        </authorList>
    </citation>
    <scope>NUCLEOTIDE SEQUENCE [LARGE SCALE GENOMIC DNA]</scope>
    <source>
        <strain evidence="1 2">JCM 14014</strain>
    </source>
</reference>
<name>A0A099ETV5_9RHOB</name>